<reference evidence="10 11" key="1">
    <citation type="submission" date="2016-03" db="EMBL/GenBank/DDBJ databases">
        <title>Complete genome sequence of a soil Actinobacterium, Nocardioides dokdonensis FR1436.</title>
        <authorList>
            <person name="Kwon S.-K."/>
            <person name="Kim K."/>
            <person name="Kim J.F."/>
        </authorList>
    </citation>
    <scope>NUCLEOTIDE SEQUENCE [LARGE SCALE GENOMIC DNA]</scope>
    <source>
        <strain evidence="10 11">FR1436</strain>
    </source>
</reference>
<dbReference type="PROSITE" id="PS50968">
    <property type="entry name" value="BIOTINYL_LIPOYL"/>
    <property type="match status" value="1"/>
</dbReference>
<evidence type="ECO:0000256" key="1">
    <source>
        <dbReference type="ARBA" id="ARBA00001938"/>
    </source>
</evidence>
<dbReference type="InterPro" id="IPR036625">
    <property type="entry name" value="E3-bd_dom_sf"/>
</dbReference>
<feature type="domain" description="Lipoyl-binding" evidence="8">
    <location>
        <begin position="1"/>
        <end position="76"/>
    </location>
</feature>
<name>A0A1A9GH57_9ACTN</name>
<evidence type="ECO:0000313" key="10">
    <source>
        <dbReference type="EMBL" id="ANH37628.1"/>
    </source>
</evidence>
<dbReference type="KEGG" id="ndk:I601_1186"/>
<evidence type="ECO:0000256" key="4">
    <source>
        <dbReference type="ARBA" id="ARBA00022823"/>
    </source>
</evidence>
<evidence type="ECO:0000313" key="11">
    <source>
        <dbReference type="Proteomes" id="UP000077868"/>
    </source>
</evidence>
<dbReference type="InterPro" id="IPR004167">
    <property type="entry name" value="PSBD"/>
</dbReference>
<dbReference type="CDD" id="cd06849">
    <property type="entry name" value="lipoyl_domain"/>
    <property type="match status" value="1"/>
</dbReference>
<feature type="domain" description="Peripheral subunit-binding (PSBD)" evidence="9">
    <location>
        <begin position="120"/>
        <end position="157"/>
    </location>
</feature>
<keyword evidence="5 6" id="KW-0012">Acyltransferase</keyword>
<evidence type="ECO:0000259" key="9">
    <source>
        <dbReference type="PROSITE" id="PS51826"/>
    </source>
</evidence>
<comment type="similarity">
    <text evidence="2 6">Belongs to the 2-oxoacid dehydrogenase family.</text>
</comment>
<dbReference type="Pfam" id="PF00198">
    <property type="entry name" value="2-oxoacid_dh"/>
    <property type="match status" value="1"/>
</dbReference>
<dbReference type="InterPro" id="IPR000089">
    <property type="entry name" value="Biotin_lipoyl"/>
</dbReference>
<dbReference type="GO" id="GO:0031405">
    <property type="term" value="F:lipoic acid binding"/>
    <property type="evidence" value="ECO:0007669"/>
    <property type="project" value="TreeGrafter"/>
</dbReference>
<dbReference type="PANTHER" id="PTHR43178">
    <property type="entry name" value="DIHYDROLIPOAMIDE ACETYLTRANSFERASE COMPONENT OF PYRUVATE DEHYDROGENASE COMPLEX"/>
    <property type="match status" value="1"/>
</dbReference>
<dbReference type="AlphaFoldDB" id="A0A1A9GH57"/>
<proteinExistence type="inferred from homology"/>
<dbReference type="SUPFAM" id="SSF47005">
    <property type="entry name" value="Peripheral subunit-binding domain of 2-oxo acid dehydrogenase complex"/>
    <property type="match status" value="1"/>
</dbReference>
<dbReference type="SUPFAM" id="SSF51230">
    <property type="entry name" value="Single hybrid motif"/>
    <property type="match status" value="1"/>
</dbReference>
<dbReference type="InterPro" id="IPR001078">
    <property type="entry name" value="2-oxoacid_DH_actylTfrase"/>
</dbReference>
<evidence type="ECO:0000256" key="6">
    <source>
        <dbReference type="RuleBase" id="RU003423"/>
    </source>
</evidence>
<evidence type="ECO:0000256" key="5">
    <source>
        <dbReference type="ARBA" id="ARBA00023315"/>
    </source>
</evidence>
<keyword evidence="10" id="KW-0670">Pyruvate</keyword>
<keyword evidence="3 6" id="KW-0808">Transferase</keyword>
<dbReference type="RefSeq" id="WP_068107357.1">
    <property type="nucleotide sequence ID" value="NZ_CP015079.1"/>
</dbReference>
<dbReference type="PROSITE" id="PS00189">
    <property type="entry name" value="LIPOYL"/>
    <property type="match status" value="1"/>
</dbReference>
<protein>
    <recommendedName>
        <fullName evidence="6">Dihydrolipoamide acetyltransferase component of pyruvate dehydrogenase complex</fullName>
        <ecNumber evidence="6">2.3.1.-</ecNumber>
    </recommendedName>
</protein>
<dbReference type="Gene3D" id="3.30.559.10">
    <property type="entry name" value="Chloramphenicol acetyltransferase-like domain"/>
    <property type="match status" value="1"/>
</dbReference>
<organism evidence="10 11">
    <name type="scientific">Nocardioides dokdonensis FR1436</name>
    <dbReference type="NCBI Taxonomy" id="1300347"/>
    <lineage>
        <taxon>Bacteria</taxon>
        <taxon>Bacillati</taxon>
        <taxon>Actinomycetota</taxon>
        <taxon>Actinomycetes</taxon>
        <taxon>Propionibacteriales</taxon>
        <taxon>Nocardioidaceae</taxon>
        <taxon>Nocardioides</taxon>
    </lineage>
</organism>
<dbReference type="GO" id="GO:0016407">
    <property type="term" value="F:acetyltransferase activity"/>
    <property type="evidence" value="ECO:0007669"/>
    <property type="project" value="TreeGrafter"/>
</dbReference>
<dbReference type="Proteomes" id="UP000077868">
    <property type="component" value="Chromosome"/>
</dbReference>
<dbReference type="STRING" id="1300347.I601_1186"/>
<dbReference type="InterPro" id="IPR011053">
    <property type="entry name" value="Single_hybrid_motif"/>
</dbReference>
<dbReference type="PROSITE" id="PS51826">
    <property type="entry name" value="PSBD"/>
    <property type="match status" value="1"/>
</dbReference>
<gene>
    <name evidence="10" type="primary">pdhC_2</name>
    <name evidence="10" type="ORF">I601_1186</name>
</gene>
<feature type="region of interest" description="Disordered" evidence="7">
    <location>
        <begin position="78"/>
        <end position="179"/>
    </location>
</feature>
<dbReference type="EMBL" id="CP015079">
    <property type="protein sequence ID" value="ANH37628.1"/>
    <property type="molecule type" value="Genomic_DNA"/>
</dbReference>
<dbReference type="InterPro" id="IPR050743">
    <property type="entry name" value="2-oxoacid_DH_E2_comp"/>
</dbReference>
<evidence type="ECO:0000256" key="3">
    <source>
        <dbReference type="ARBA" id="ARBA00022679"/>
    </source>
</evidence>
<keyword evidence="11" id="KW-1185">Reference proteome</keyword>
<evidence type="ECO:0000256" key="2">
    <source>
        <dbReference type="ARBA" id="ARBA00007317"/>
    </source>
</evidence>
<accession>A0A1A9GH57</accession>
<dbReference type="PATRIC" id="fig|1300347.3.peg.1187"/>
<dbReference type="Gene3D" id="4.10.320.10">
    <property type="entry name" value="E3-binding domain"/>
    <property type="match status" value="1"/>
</dbReference>
<dbReference type="InterPro" id="IPR023213">
    <property type="entry name" value="CAT-like_dom_sf"/>
</dbReference>
<dbReference type="Pfam" id="PF00364">
    <property type="entry name" value="Biotin_lipoyl"/>
    <property type="match status" value="1"/>
</dbReference>
<evidence type="ECO:0000256" key="7">
    <source>
        <dbReference type="SAM" id="MobiDB-lite"/>
    </source>
</evidence>
<evidence type="ECO:0000259" key="8">
    <source>
        <dbReference type="PROSITE" id="PS50968"/>
    </source>
</evidence>
<dbReference type="PANTHER" id="PTHR43178:SF5">
    <property type="entry name" value="LIPOAMIDE ACYLTRANSFERASE COMPONENT OF BRANCHED-CHAIN ALPHA-KETO ACID DEHYDROGENASE COMPLEX, MITOCHONDRIAL"/>
    <property type="match status" value="1"/>
</dbReference>
<dbReference type="GO" id="GO:0005737">
    <property type="term" value="C:cytoplasm"/>
    <property type="evidence" value="ECO:0007669"/>
    <property type="project" value="TreeGrafter"/>
</dbReference>
<dbReference type="Gene3D" id="2.40.50.100">
    <property type="match status" value="1"/>
</dbReference>
<comment type="cofactor">
    <cofactor evidence="1 6">
        <name>(R)-lipoate</name>
        <dbReference type="ChEBI" id="CHEBI:83088"/>
    </cofactor>
</comment>
<dbReference type="OrthoDB" id="9805770at2"/>
<dbReference type="InterPro" id="IPR003016">
    <property type="entry name" value="2-oxoA_DH_lipoyl-BS"/>
</dbReference>
<sequence length="408" mass="43408">MRDFLLPDVGEGLAEAELLAWLVEVGDQVTEGQPIAEVSTDKVNVELPSPCDGVIGELPWRVTDVIPVGATLARIETAGQQQTEPADPAKPAQQTEPAHEPPAKPAGVPAEPGTRDRRVVAAPSTRRVAREQGIDLTRVRGSGPGGRILRADLEQPGATTSPDRAPAPAPTPAVPGQSWTELPLSGVRLTSAKRLEHSARTYATATTTFTVHGDGLLRLRSALRSEVEGEQVGMLALMLKAVSAALVRNPRFNARVDEESRTLLVGSHVDLAVAIATEHGLTVPAVRAVQEKSARRVHAEVRELSERAHAQRLTAQEMDGATFTVSSTGSLERSRMVSTTPIINPPQVATLWLSRIADAPRVGQGGLEAGPVLTGSISFDHRFIDGAEAVAMINDLTLFLEEPERALA</sequence>
<keyword evidence="4 6" id="KW-0450">Lipoyl</keyword>
<dbReference type="SUPFAM" id="SSF52777">
    <property type="entry name" value="CoA-dependent acyltransferases"/>
    <property type="match status" value="1"/>
</dbReference>
<dbReference type="EC" id="2.3.1.-" evidence="6"/>
<dbReference type="Pfam" id="PF02817">
    <property type="entry name" value="E3_binding"/>
    <property type="match status" value="1"/>
</dbReference>